<accession>A0ABQ7UZ19</accession>
<name>A0ABQ7UZ19_SOLTU</name>
<gene>
    <name evidence="1" type="ORF">KY290_020578</name>
</gene>
<protein>
    <submittedName>
        <fullName evidence="1">Uncharacterized protein</fullName>
    </submittedName>
</protein>
<comment type="caution">
    <text evidence="1">The sequence shown here is derived from an EMBL/GenBank/DDBJ whole genome shotgun (WGS) entry which is preliminary data.</text>
</comment>
<keyword evidence="2" id="KW-1185">Reference proteome</keyword>
<dbReference type="EMBL" id="JAIVGD010000015">
    <property type="protein sequence ID" value="KAH0757085.1"/>
    <property type="molecule type" value="Genomic_DNA"/>
</dbReference>
<reference evidence="1 2" key="1">
    <citation type="journal article" date="2021" name="bioRxiv">
        <title>Chromosome-scale and haplotype-resolved genome assembly of a tetraploid potato cultivar.</title>
        <authorList>
            <person name="Sun H."/>
            <person name="Jiao W.-B."/>
            <person name="Krause K."/>
            <person name="Campoy J.A."/>
            <person name="Goel M."/>
            <person name="Folz-Donahue K."/>
            <person name="Kukat C."/>
            <person name="Huettel B."/>
            <person name="Schneeberger K."/>
        </authorList>
    </citation>
    <scope>NUCLEOTIDE SEQUENCE [LARGE SCALE GENOMIC DNA]</scope>
    <source>
        <strain evidence="1">SolTubOtavaFocal</strain>
        <tissue evidence="1">Leaves</tissue>
    </source>
</reference>
<proteinExistence type="predicted"/>
<organism evidence="1 2">
    <name type="scientific">Solanum tuberosum</name>
    <name type="common">Potato</name>
    <dbReference type="NCBI Taxonomy" id="4113"/>
    <lineage>
        <taxon>Eukaryota</taxon>
        <taxon>Viridiplantae</taxon>
        <taxon>Streptophyta</taxon>
        <taxon>Embryophyta</taxon>
        <taxon>Tracheophyta</taxon>
        <taxon>Spermatophyta</taxon>
        <taxon>Magnoliopsida</taxon>
        <taxon>eudicotyledons</taxon>
        <taxon>Gunneridae</taxon>
        <taxon>Pentapetalae</taxon>
        <taxon>asterids</taxon>
        <taxon>lamiids</taxon>
        <taxon>Solanales</taxon>
        <taxon>Solanaceae</taxon>
        <taxon>Solanoideae</taxon>
        <taxon>Solaneae</taxon>
        <taxon>Solanum</taxon>
    </lineage>
</organism>
<evidence type="ECO:0000313" key="2">
    <source>
        <dbReference type="Proteomes" id="UP000826656"/>
    </source>
</evidence>
<dbReference type="Proteomes" id="UP000826656">
    <property type="component" value="Unassembled WGS sequence"/>
</dbReference>
<sequence length="107" mass="12120">MACVPMLCLEIVEVHAPDRVMRQFGRPQHVPAIPSWGTNHHMHDQRRRLGSESLAVEVDDGTRGAGYKLWYMRYGRLLIGKPALEVDVPSGFVHSAVAERHSLSFTW</sequence>
<evidence type="ECO:0000313" key="1">
    <source>
        <dbReference type="EMBL" id="KAH0757085.1"/>
    </source>
</evidence>